<comment type="caution">
    <text evidence="1">The sequence shown here is derived from an EMBL/GenBank/DDBJ whole genome shotgun (WGS) entry which is preliminary data.</text>
</comment>
<dbReference type="AlphaFoldDB" id="D5PFH1"/>
<evidence type="ECO:0000313" key="1">
    <source>
        <dbReference type="EMBL" id="EFG75175.1"/>
    </source>
</evidence>
<protein>
    <submittedName>
        <fullName evidence="1">Uncharacterized protein</fullName>
    </submittedName>
</protein>
<feature type="non-terminal residue" evidence="1">
    <location>
        <position position="1"/>
    </location>
</feature>
<organism evidence="1 2">
    <name type="scientific">Mycobacterium parascrofulaceum ATCC BAA-614</name>
    <dbReference type="NCBI Taxonomy" id="525368"/>
    <lineage>
        <taxon>Bacteria</taxon>
        <taxon>Bacillati</taxon>
        <taxon>Actinomycetota</taxon>
        <taxon>Actinomycetes</taxon>
        <taxon>Mycobacteriales</taxon>
        <taxon>Mycobacteriaceae</taxon>
        <taxon>Mycobacterium</taxon>
        <taxon>Mycobacterium simiae complex</taxon>
    </lineage>
</organism>
<name>D5PFH1_9MYCO</name>
<dbReference type="Proteomes" id="UP000003653">
    <property type="component" value="Unassembled WGS sequence"/>
</dbReference>
<gene>
    <name evidence="1" type="ORF">HMPREF0591_4853</name>
</gene>
<keyword evidence="2" id="KW-1185">Reference proteome</keyword>
<proteinExistence type="predicted"/>
<dbReference type="HOGENOM" id="CLU_3001125_0_0_11"/>
<dbReference type="EMBL" id="ADNV01000332">
    <property type="protein sequence ID" value="EFG75175.1"/>
    <property type="molecule type" value="Genomic_DNA"/>
</dbReference>
<reference evidence="1 2" key="1">
    <citation type="submission" date="2010-04" db="EMBL/GenBank/DDBJ databases">
        <authorList>
            <person name="Muzny D."/>
            <person name="Qin X."/>
            <person name="Deng J."/>
            <person name="Jiang H."/>
            <person name="Liu Y."/>
            <person name="Qu J."/>
            <person name="Song X.-Z."/>
            <person name="Zhang L."/>
            <person name="Thornton R."/>
            <person name="Coyle M."/>
            <person name="Francisco L."/>
            <person name="Jackson L."/>
            <person name="Javaid M."/>
            <person name="Korchina V."/>
            <person name="Kovar C."/>
            <person name="Mata R."/>
            <person name="Mathew T."/>
            <person name="Ngo R."/>
            <person name="Nguyen L."/>
            <person name="Nguyen N."/>
            <person name="Okwuonu G."/>
            <person name="Ongeri F."/>
            <person name="Pham C."/>
            <person name="Simmons D."/>
            <person name="Wilczek-Boney K."/>
            <person name="Hale W."/>
            <person name="Jakkamsetti A."/>
            <person name="Pham P."/>
            <person name="Ruth R."/>
            <person name="San Lucas F."/>
            <person name="Warren J."/>
            <person name="Zhang J."/>
            <person name="Zhao Z."/>
            <person name="Zhou C."/>
            <person name="Zhu D."/>
            <person name="Lee S."/>
            <person name="Bess C."/>
            <person name="Blankenburg K."/>
            <person name="Forbes L."/>
            <person name="Fu Q."/>
            <person name="Gubbala S."/>
            <person name="Hirani K."/>
            <person name="Jayaseelan J.C."/>
            <person name="Lara F."/>
            <person name="Munidasa M."/>
            <person name="Palculict T."/>
            <person name="Patil S."/>
            <person name="Pu L.-L."/>
            <person name="Saada N."/>
            <person name="Tang L."/>
            <person name="Weissenberger G."/>
            <person name="Zhu Y."/>
            <person name="Hemphill L."/>
            <person name="Shang Y."/>
            <person name="Youmans B."/>
            <person name="Ayvaz T."/>
            <person name="Ross M."/>
            <person name="Santibanez J."/>
            <person name="Aqrawi P."/>
            <person name="Gross S."/>
            <person name="Joshi V."/>
            <person name="Fowler G."/>
            <person name="Nazareth L."/>
            <person name="Reid J."/>
            <person name="Worley K."/>
            <person name="Petrosino J."/>
            <person name="Highlander S."/>
            <person name="Gibbs R."/>
        </authorList>
    </citation>
    <scope>NUCLEOTIDE SEQUENCE [LARGE SCALE GENOMIC DNA]</scope>
    <source>
        <strain evidence="1 2">ATCC BAA-614</strain>
    </source>
</reference>
<evidence type="ECO:0000313" key="2">
    <source>
        <dbReference type="Proteomes" id="UP000003653"/>
    </source>
</evidence>
<sequence length="56" mass="6049">AAAADAVEVLLDFSADADLSLDPDFSLDAPFEPESLDEEPLVELVDFLPDSRLSVR</sequence>
<accession>D5PFH1</accession>